<dbReference type="EMBL" id="OV651818">
    <property type="protein sequence ID" value="CAH1112279.1"/>
    <property type="molecule type" value="Genomic_DNA"/>
</dbReference>
<proteinExistence type="predicted"/>
<gene>
    <name evidence="1" type="ORF">PSYICH_LOCUS12026</name>
</gene>
<dbReference type="OrthoDB" id="6764963at2759"/>
<dbReference type="Proteomes" id="UP001153636">
    <property type="component" value="Chromosome 6"/>
</dbReference>
<organism evidence="1 2">
    <name type="scientific">Psylliodes chrysocephalus</name>
    <dbReference type="NCBI Taxonomy" id="3402493"/>
    <lineage>
        <taxon>Eukaryota</taxon>
        <taxon>Metazoa</taxon>
        <taxon>Ecdysozoa</taxon>
        <taxon>Arthropoda</taxon>
        <taxon>Hexapoda</taxon>
        <taxon>Insecta</taxon>
        <taxon>Pterygota</taxon>
        <taxon>Neoptera</taxon>
        <taxon>Endopterygota</taxon>
        <taxon>Coleoptera</taxon>
        <taxon>Polyphaga</taxon>
        <taxon>Cucujiformia</taxon>
        <taxon>Chrysomeloidea</taxon>
        <taxon>Chrysomelidae</taxon>
        <taxon>Galerucinae</taxon>
        <taxon>Alticini</taxon>
        <taxon>Psylliodes</taxon>
    </lineage>
</organism>
<reference evidence="1" key="1">
    <citation type="submission" date="2022-01" db="EMBL/GenBank/DDBJ databases">
        <authorList>
            <person name="King R."/>
        </authorList>
    </citation>
    <scope>NUCLEOTIDE SEQUENCE</scope>
</reference>
<evidence type="ECO:0000313" key="1">
    <source>
        <dbReference type="EMBL" id="CAH1112279.1"/>
    </source>
</evidence>
<dbReference type="AlphaFoldDB" id="A0A9P0GG33"/>
<name>A0A9P0GG33_9CUCU</name>
<accession>A0A9P0GG33</accession>
<keyword evidence="2" id="KW-1185">Reference proteome</keyword>
<protein>
    <submittedName>
        <fullName evidence="1">Uncharacterized protein</fullName>
    </submittedName>
</protein>
<sequence length="122" mass="14530">MINSNLAVYTKVHKPLQQEENLKKVYIDHDLNISKLYIDHSIDWCKNRDLQPVLEDKYRRIFCSEYNIGFKLPKSDTCKTCDMLKVVIEDQNASEEEIRQNKIKHELHLRRAEAIKQSLKRS</sequence>
<evidence type="ECO:0000313" key="2">
    <source>
        <dbReference type="Proteomes" id="UP001153636"/>
    </source>
</evidence>